<name>A0A4R8LNS7_9BACL</name>
<evidence type="ECO:0000313" key="2">
    <source>
        <dbReference type="EMBL" id="TDY47917.1"/>
    </source>
</evidence>
<dbReference type="OrthoDB" id="1951946at2"/>
<comment type="caution">
    <text evidence="2">The sequence shown here is derived from an EMBL/GenBank/DDBJ whole genome shotgun (WGS) entry which is preliminary data.</text>
</comment>
<dbReference type="EMBL" id="SORF01000005">
    <property type="protein sequence ID" value="TDY47917.1"/>
    <property type="molecule type" value="Genomic_DNA"/>
</dbReference>
<dbReference type="AlphaFoldDB" id="A0A4R8LNS7"/>
<protein>
    <recommendedName>
        <fullName evidence="1">YkoP-like domain-containing protein</fullName>
    </recommendedName>
</protein>
<keyword evidence="3" id="KW-1185">Reference proteome</keyword>
<dbReference type="InterPro" id="IPR054467">
    <property type="entry name" value="YkoP-like_dom"/>
</dbReference>
<dbReference type="RefSeq" id="WP_134159309.1">
    <property type="nucleotide sequence ID" value="NZ_SORF01000005.1"/>
</dbReference>
<gene>
    <name evidence="2" type="ORF">C7445_10596</name>
</gene>
<feature type="domain" description="YkoP-like" evidence="1">
    <location>
        <begin position="4"/>
        <end position="182"/>
    </location>
</feature>
<dbReference type="Proteomes" id="UP000294581">
    <property type="component" value="Unassembled WGS sequence"/>
</dbReference>
<sequence length="209" mass="23535">MPSRALRAVFDVWESLFHRAFRLEDLEPGTEHLFFVAKRRYLGRGFEVDGIRVNPGDRVVELHVNNDMVERALREDGNVVRAMVQLLRQARVSMPALARAVQRERFADAQVLYGVTMIHRGIERFGFHTYPLPNGIAKSLTTWHLTNVLKMLNPDANHIIETHHEVLQPKLVVASKAKIIEMFGAGTVGAHAKTAELAGDNEQAVPLES</sequence>
<evidence type="ECO:0000259" key="1">
    <source>
        <dbReference type="Pfam" id="PF22790"/>
    </source>
</evidence>
<reference evidence="2 3" key="1">
    <citation type="submission" date="2019-03" db="EMBL/GenBank/DDBJ databases">
        <title>Genomic Encyclopedia of Type Strains, Phase IV (KMG-IV): sequencing the most valuable type-strain genomes for metagenomic binning, comparative biology and taxonomic classification.</title>
        <authorList>
            <person name="Goeker M."/>
        </authorList>
    </citation>
    <scope>NUCLEOTIDE SEQUENCE [LARGE SCALE GENOMIC DNA]</scope>
    <source>
        <strain evidence="2 3">DSM 17974</strain>
    </source>
</reference>
<dbReference type="Pfam" id="PF22790">
    <property type="entry name" value="YkoP"/>
    <property type="match status" value="1"/>
</dbReference>
<proteinExistence type="predicted"/>
<accession>A0A4R8LNS7</accession>
<evidence type="ECO:0000313" key="3">
    <source>
        <dbReference type="Proteomes" id="UP000294581"/>
    </source>
</evidence>
<organism evidence="2 3">
    <name type="scientific">Alicyclobacillus sacchari</name>
    <dbReference type="NCBI Taxonomy" id="392010"/>
    <lineage>
        <taxon>Bacteria</taxon>
        <taxon>Bacillati</taxon>
        <taxon>Bacillota</taxon>
        <taxon>Bacilli</taxon>
        <taxon>Bacillales</taxon>
        <taxon>Alicyclobacillaceae</taxon>
        <taxon>Alicyclobacillus</taxon>
    </lineage>
</organism>